<evidence type="ECO:0000256" key="5">
    <source>
        <dbReference type="ARBA" id="ARBA00022679"/>
    </source>
</evidence>
<dbReference type="SUPFAM" id="SSF51445">
    <property type="entry name" value="(Trans)glycosidases"/>
    <property type="match status" value="1"/>
</dbReference>
<dbReference type="PANTHER" id="PTHR32438:SF5">
    <property type="entry name" value="4-ALPHA-GLUCANOTRANSFERASE DPE1, CHLOROPLASTIC_AMYLOPLASTIC"/>
    <property type="match status" value="1"/>
</dbReference>
<evidence type="ECO:0000256" key="1">
    <source>
        <dbReference type="ARBA" id="ARBA00000439"/>
    </source>
</evidence>
<sequence>MDEWGITDGYHDVAGTWHPIDPAVRDRIRAAMGTPVPGRPLWFVEQGTHHTLWNDCELVLEDGTSWGVRRDLPPEVPLGYHDLRPTDGSPATRVIVHPRTCPEIPVGWGVAAQVYALWSERSWGIGDLRDLRDLATRVMAAGGCAVLVSPLHQPAPSLPQEPSPYYPSSRRAWNPMLLAIDAPVPERLRCAPGTLIDRDDVWIAKRSVLEAAFDVVDDGSIEPSPIACWNAHCDTLGADWQRWPADLAELEASDDWQRRARFHEWLQHRVADQLADVAATGVRLIGDLAVGFSPGGADAAEFAAHLALDMRVGAPPDKFNADGQEWGLPPFVPWKLRAALYEPFVDTVRAALRGVHGLRIDHVMGLFRQYWVPAGGSPRAGAYVRFPADELLAIVCLEATRAGAFVIGEDLGTVEQEVREMLAERRIAGTKVLWFEEETPDSWPAAALATVTTHDLPTAAGVWERGLTGDVADDEVYGRLLAVAPTATTGAEAAAAANAALVAGSSHLRLVTTDDLAGAVEQPNRPGLNDHPNWRIRLPVAVDRLL</sequence>
<dbReference type="EMBL" id="CAEZSR010000135">
    <property type="protein sequence ID" value="CAB4578316.1"/>
    <property type="molecule type" value="Genomic_DNA"/>
</dbReference>
<comment type="catalytic activity">
    <reaction evidence="1">
        <text>Transfers a segment of a (1-&gt;4)-alpha-D-glucan to a new position in an acceptor, which may be glucose or a (1-&gt;4)-alpha-D-glucan.</text>
        <dbReference type="EC" id="2.4.1.25"/>
    </reaction>
</comment>
<evidence type="ECO:0000256" key="3">
    <source>
        <dbReference type="ARBA" id="ARBA00012560"/>
    </source>
</evidence>
<organism evidence="9">
    <name type="scientific">freshwater metagenome</name>
    <dbReference type="NCBI Taxonomy" id="449393"/>
    <lineage>
        <taxon>unclassified sequences</taxon>
        <taxon>metagenomes</taxon>
        <taxon>ecological metagenomes</taxon>
    </lineage>
</organism>
<dbReference type="Pfam" id="PF02446">
    <property type="entry name" value="Glyco_hydro_77"/>
    <property type="match status" value="1"/>
</dbReference>
<proteinExistence type="inferred from homology"/>
<dbReference type="InterPro" id="IPR017853">
    <property type="entry name" value="GH"/>
</dbReference>
<accession>A0A6J6EQI8</accession>
<evidence type="ECO:0000313" key="9">
    <source>
        <dbReference type="EMBL" id="CAB4578316.1"/>
    </source>
</evidence>
<keyword evidence="6" id="KW-0119">Carbohydrate metabolism</keyword>
<dbReference type="EC" id="2.4.1.25" evidence="3"/>
<keyword evidence="4" id="KW-0328">Glycosyltransferase</keyword>
<gene>
    <name evidence="9" type="ORF">UFOPK1493_02873</name>
</gene>
<name>A0A6J6EQI8_9ZZZZ</name>
<evidence type="ECO:0000256" key="4">
    <source>
        <dbReference type="ARBA" id="ARBA00022676"/>
    </source>
</evidence>
<keyword evidence="5" id="KW-0808">Transferase</keyword>
<dbReference type="PANTHER" id="PTHR32438">
    <property type="entry name" value="4-ALPHA-GLUCANOTRANSFERASE DPE1, CHLOROPLASTIC/AMYLOPLASTIC"/>
    <property type="match status" value="1"/>
</dbReference>
<comment type="similarity">
    <text evidence="2">Belongs to the disproportionating enzyme family.</text>
</comment>
<evidence type="ECO:0000256" key="2">
    <source>
        <dbReference type="ARBA" id="ARBA00005684"/>
    </source>
</evidence>
<evidence type="ECO:0000256" key="6">
    <source>
        <dbReference type="ARBA" id="ARBA00023277"/>
    </source>
</evidence>
<dbReference type="InterPro" id="IPR003385">
    <property type="entry name" value="Glyco_hydro_77"/>
</dbReference>
<dbReference type="Gene3D" id="3.20.20.80">
    <property type="entry name" value="Glycosidases"/>
    <property type="match status" value="1"/>
</dbReference>
<dbReference type="GO" id="GO:0005975">
    <property type="term" value="P:carbohydrate metabolic process"/>
    <property type="evidence" value="ECO:0007669"/>
    <property type="project" value="InterPro"/>
</dbReference>
<evidence type="ECO:0000256" key="8">
    <source>
        <dbReference type="ARBA" id="ARBA00031501"/>
    </source>
</evidence>
<reference evidence="9" key="1">
    <citation type="submission" date="2020-05" db="EMBL/GenBank/DDBJ databases">
        <authorList>
            <person name="Chiriac C."/>
            <person name="Salcher M."/>
            <person name="Ghai R."/>
            <person name="Kavagutti S V."/>
        </authorList>
    </citation>
    <scope>NUCLEOTIDE SEQUENCE</scope>
</reference>
<protein>
    <recommendedName>
        <fullName evidence="3">4-alpha-glucanotransferase</fullName>
        <ecNumber evidence="3">2.4.1.25</ecNumber>
    </recommendedName>
    <alternativeName>
        <fullName evidence="7">Amylomaltase</fullName>
    </alternativeName>
    <alternativeName>
        <fullName evidence="8">Disproportionating enzyme</fullName>
    </alternativeName>
</protein>
<dbReference type="AlphaFoldDB" id="A0A6J6EQI8"/>
<evidence type="ECO:0000256" key="7">
    <source>
        <dbReference type="ARBA" id="ARBA00031423"/>
    </source>
</evidence>
<dbReference type="GO" id="GO:0004134">
    <property type="term" value="F:4-alpha-glucanotransferase activity"/>
    <property type="evidence" value="ECO:0007669"/>
    <property type="project" value="UniProtKB-EC"/>
</dbReference>